<proteinExistence type="inferred from homology"/>
<dbReference type="InterPro" id="IPR029054">
    <property type="entry name" value="dUTPase-like"/>
</dbReference>
<sequence length="174" mass="18858">MEMLRWDQSILRVHLLEDGAVAPYRATEGAAGYDLCSPKEATIPANSKAYPVDLGLSLGIPEGYYGRIAPRSGISAKYGLSILAGVVDQDYRGPIKVLFQNLTGEDVHFKKGDRIAQIIIEKVGYPSVLVVDNLNSTLRGIGGFGSTGMGSNNTTTKAVEDDEQEHYSKIQRVL</sequence>
<evidence type="ECO:0000313" key="7">
    <source>
        <dbReference type="Proteomes" id="UP000118426"/>
    </source>
</evidence>
<dbReference type="EC" id="3.6.1.23" evidence="2"/>
<keyword evidence="4" id="KW-0546">Nucleotide metabolism</keyword>
<dbReference type="OrthoDB" id="12539at10239"/>
<dbReference type="GO" id="GO:0000287">
    <property type="term" value="F:magnesium ion binding"/>
    <property type="evidence" value="ECO:0007669"/>
    <property type="project" value="InterPro"/>
</dbReference>
<organism evidence="6 7">
    <name type="scientific">Cyprinid herpesvirus 1</name>
    <dbReference type="NCBI Taxonomy" id="317858"/>
    <lineage>
        <taxon>Viruses</taxon>
        <taxon>Duplodnaviria</taxon>
        <taxon>Heunggongvirae</taxon>
        <taxon>Peploviricota</taxon>
        <taxon>Herviviricetes</taxon>
        <taxon>Herpesvirales</taxon>
        <taxon>Alloherpesviridae</taxon>
        <taxon>Cyvirus</taxon>
        <taxon>Cyvirus cyprinidallo1</taxon>
    </lineage>
</organism>
<dbReference type="NCBIfam" id="NF001862">
    <property type="entry name" value="PRK00601.1"/>
    <property type="match status" value="1"/>
</dbReference>
<protein>
    <recommendedName>
        <fullName evidence="2">dUTP diphosphatase</fullName>
        <ecNumber evidence="2">3.6.1.23</ecNumber>
    </recommendedName>
</protein>
<evidence type="ECO:0000256" key="1">
    <source>
        <dbReference type="ARBA" id="ARBA00006581"/>
    </source>
</evidence>
<dbReference type="NCBIfam" id="TIGR00576">
    <property type="entry name" value="dut"/>
    <property type="match status" value="1"/>
</dbReference>
<dbReference type="RefSeq" id="YP_007003778.1">
    <property type="nucleotide sequence ID" value="NC_019491.1"/>
</dbReference>
<evidence type="ECO:0000256" key="3">
    <source>
        <dbReference type="ARBA" id="ARBA00022801"/>
    </source>
</evidence>
<evidence type="ECO:0000259" key="5">
    <source>
        <dbReference type="Pfam" id="PF00692"/>
    </source>
</evidence>
<dbReference type="Pfam" id="PF00692">
    <property type="entry name" value="dUTPase"/>
    <property type="match status" value="1"/>
</dbReference>
<keyword evidence="3 6" id="KW-0378">Hydrolase</keyword>
<dbReference type="GeneID" id="14011266"/>
<dbReference type="CDD" id="cd07557">
    <property type="entry name" value="trimeric_dUTPase"/>
    <property type="match status" value="1"/>
</dbReference>
<keyword evidence="7" id="KW-1185">Reference proteome</keyword>
<dbReference type="SUPFAM" id="SSF51283">
    <property type="entry name" value="dUTPase-like"/>
    <property type="match status" value="1"/>
</dbReference>
<dbReference type="GO" id="GO:0004170">
    <property type="term" value="F:dUTP diphosphatase activity"/>
    <property type="evidence" value="ECO:0007669"/>
    <property type="project" value="UniProtKB-EC"/>
</dbReference>
<dbReference type="InterPro" id="IPR036157">
    <property type="entry name" value="dUTPase-like_sf"/>
</dbReference>
<feature type="domain" description="dUTPase-like" evidence="5">
    <location>
        <begin position="22"/>
        <end position="148"/>
    </location>
</feature>
<name>K7PC95_9VIRU</name>
<evidence type="ECO:0000256" key="4">
    <source>
        <dbReference type="ARBA" id="ARBA00023080"/>
    </source>
</evidence>
<evidence type="ECO:0000256" key="2">
    <source>
        <dbReference type="ARBA" id="ARBA00012379"/>
    </source>
</evidence>
<accession>K7PC95</accession>
<dbReference type="Gene3D" id="2.70.40.10">
    <property type="match status" value="1"/>
</dbReference>
<dbReference type="KEGG" id="vg:14011266"/>
<dbReference type="EMBL" id="JQ815363">
    <property type="protein sequence ID" value="AFJ20412.1"/>
    <property type="molecule type" value="Genomic_DNA"/>
</dbReference>
<dbReference type="GO" id="GO:0046081">
    <property type="term" value="P:dUTP catabolic process"/>
    <property type="evidence" value="ECO:0007669"/>
    <property type="project" value="InterPro"/>
</dbReference>
<dbReference type="InterPro" id="IPR008181">
    <property type="entry name" value="dUTPase"/>
</dbReference>
<dbReference type="Proteomes" id="UP000118426">
    <property type="component" value="Segment"/>
</dbReference>
<gene>
    <name evidence="6" type="ORF">CyHV1_ORF123</name>
</gene>
<comment type="similarity">
    <text evidence="1">Belongs to the dUTPase family.</text>
</comment>
<evidence type="ECO:0000313" key="6">
    <source>
        <dbReference type="EMBL" id="AFJ20412.1"/>
    </source>
</evidence>
<dbReference type="GO" id="GO:0006226">
    <property type="term" value="P:dUMP biosynthetic process"/>
    <property type="evidence" value="ECO:0007669"/>
    <property type="project" value="InterPro"/>
</dbReference>
<dbReference type="InterPro" id="IPR033704">
    <property type="entry name" value="dUTPase_trimeric"/>
</dbReference>
<dbReference type="PANTHER" id="PTHR11241">
    <property type="entry name" value="DEOXYURIDINE 5'-TRIPHOSPHATE NUCLEOTIDOHYDROLASE"/>
    <property type="match status" value="1"/>
</dbReference>
<dbReference type="PANTHER" id="PTHR11241:SF0">
    <property type="entry name" value="DEOXYURIDINE 5'-TRIPHOSPHATE NUCLEOTIDOHYDROLASE"/>
    <property type="match status" value="1"/>
</dbReference>
<reference evidence="6 7" key="1">
    <citation type="journal article" date="2013" name="J. Virol.">
        <title>Comparative genomics of carp herpesviruses.</title>
        <authorList>
            <person name="Davison A.J."/>
            <person name="Kurobe T."/>
            <person name="Gatherer D."/>
            <person name="Cunningham C."/>
            <person name="Korf I."/>
            <person name="Fukuda H."/>
            <person name="Hedrick R.P."/>
            <person name="Waltzek T.B."/>
        </authorList>
    </citation>
    <scope>NUCLEOTIDE SEQUENCE [LARGE SCALE GENOMIC DNA]</scope>
    <source>
        <strain evidence="6">NG-J1</strain>
    </source>
</reference>